<dbReference type="Proteomes" id="UP000694257">
    <property type="component" value="Chromosome"/>
</dbReference>
<feature type="compositionally biased region" description="Basic and acidic residues" evidence="1">
    <location>
        <begin position="144"/>
        <end position="155"/>
    </location>
</feature>
<dbReference type="RefSeq" id="WP_218477278.1">
    <property type="nucleotide sequence ID" value="NZ_BAABJN010000015.1"/>
</dbReference>
<evidence type="ECO:0000313" key="3">
    <source>
        <dbReference type="EMBL" id="QXN94648.1"/>
    </source>
</evidence>
<evidence type="ECO:0000256" key="2">
    <source>
        <dbReference type="SAM" id="Phobius"/>
    </source>
</evidence>
<evidence type="ECO:0000313" key="4">
    <source>
        <dbReference type="Proteomes" id="UP000694257"/>
    </source>
</evidence>
<feature type="transmembrane region" description="Helical" evidence="2">
    <location>
        <begin position="60"/>
        <end position="79"/>
    </location>
</feature>
<gene>
    <name evidence="3" type="ORF">KV110_17295</name>
</gene>
<dbReference type="EMBL" id="CP078145">
    <property type="protein sequence ID" value="QXN94648.1"/>
    <property type="molecule type" value="Genomic_DNA"/>
</dbReference>
<keyword evidence="2" id="KW-0472">Membrane</keyword>
<protein>
    <recommendedName>
        <fullName evidence="5">PH domain-containing protein</fullName>
    </recommendedName>
</protein>
<feature type="transmembrane region" description="Helical" evidence="2">
    <location>
        <begin position="32"/>
        <end position="54"/>
    </location>
</feature>
<keyword evidence="4" id="KW-1185">Reference proteome</keyword>
<keyword evidence="2" id="KW-0812">Transmembrane</keyword>
<evidence type="ECO:0000256" key="1">
    <source>
        <dbReference type="SAM" id="MobiDB-lite"/>
    </source>
</evidence>
<proteinExistence type="predicted"/>
<feature type="region of interest" description="Disordered" evidence="1">
    <location>
        <begin position="135"/>
        <end position="155"/>
    </location>
</feature>
<evidence type="ECO:0008006" key="5">
    <source>
        <dbReference type="Google" id="ProtNLM"/>
    </source>
</evidence>
<organism evidence="3 4">
    <name type="scientific">Nocardia iowensis</name>
    <dbReference type="NCBI Taxonomy" id="204891"/>
    <lineage>
        <taxon>Bacteria</taxon>
        <taxon>Bacillati</taxon>
        <taxon>Actinomycetota</taxon>
        <taxon>Actinomycetes</taxon>
        <taxon>Mycobacteriales</taxon>
        <taxon>Nocardiaceae</taxon>
        <taxon>Nocardia</taxon>
    </lineage>
</organism>
<accession>A0ABX8RYK8</accession>
<keyword evidence="2" id="KW-1133">Transmembrane helix</keyword>
<name>A0ABX8RYK8_NOCIO</name>
<reference evidence="3 4" key="1">
    <citation type="submission" date="2021-07" db="EMBL/GenBank/DDBJ databases">
        <title>Whole Genome Sequence of Nocardia Iowensis.</title>
        <authorList>
            <person name="Lamm A."/>
            <person name="Collins-Fairclough A.M."/>
            <person name="Bunk B."/>
            <person name="Sproer C."/>
        </authorList>
    </citation>
    <scope>NUCLEOTIDE SEQUENCE [LARGE SCALE GENOMIC DNA]</scope>
    <source>
        <strain evidence="3 4">NRRL 5646</strain>
    </source>
</reference>
<sequence>MTQVVKVFTPIKRVPTVIGKAQNGQRLPFGPYTLPQVVGGMVLLLLTSTCALTFPFNPAITFGVGVLLTVATVFGLGLIPYTGVRLTSRVLWIGRLILIRRPVSASGIAVISESGRNTMYIDESTVLFVPPPIPGEGEGTARSGIERYAEPEEVH</sequence>